<evidence type="ECO:0000313" key="3">
    <source>
        <dbReference type="Proteomes" id="UP000182100"/>
    </source>
</evidence>
<name>A0A1G6M3N3_9ACTN</name>
<dbReference type="EMBL" id="FMZK01000002">
    <property type="protein sequence ID" value="SDC49967.1"/>
    <property type="molecule type" value="Genomic_DNA"/>
</dbReference>
<gene>
    <name evidence="2" type="ORF">SAMN05216505_102366</name>
</gene>
<dbReference type="InterPro" id="IPR006076">
    <property type="entry name" value="FAD-dep_OxRdtase"/>
</dbReference>
<organism evidence="2 3">
    <name type="scientific">Streptomyces prasinopilosus</name>
    <dbReference type="NCBI Taxonomy" id="67344"/>
    <lineage>
        <taxon>Bacteria</taxon>
        <taxon>Bacillati</taxon>
        <taxon>Actinomycetota</taxon>
        <taxon>Actinomycetes</taxon>
        <taxon>Kitasatosporales</taxon>
        <taxon>Streptomycetaceae</taxon>
        <taxon>Streptomyces</taxon>
    </lineage>
</organism>
<dbReference type="PANTHER" id="PTHR13847">
    <property type="entry name" value="SARCOSINE DEHYDROGENASE-RELATED"/>
    <property type="match status" value="1"/>
</dbReference>
<dbReference type="Proteomes" id="UP000182100">
    <property type="component" value="Unassembled WGS sequence"/>
</dbReference>
<dbReference type="AlphaFoldDB" id="A0A1G6M3N3"/>
<keyword evidence="3" id="KW-1185">Reference proteome</keyword>
<dbReference type="STRING" id="67344.SAMN05216505_102366"/>
<reference evidence="3" key="1">
    <citation type="submission" date="2016-10" db="EMBL/GenBank/DDBJ databases">
        <authorList>
            <person name="Varghese N."/>
            <person name="Submissions S."/>
        </authorList>
    </citation>
    <scope>NUCLEOTIDE SEQUENCE [LARGE SCALE GENOMIC DNA]</scope>
    <source>
        <strain evidence="3">CGMCC 4.3504</strain>
    </source>
</reference>
<evidence type="ECO:0000259" key="1">
    <source>
        <dbReference type="Pfam" id="PF01266"/>
    </source>
</evidence>
<evidence type="ECO:0000313" key="2">
    <source>
        <dbReference type="EMBL" id="SDC49967.1"/>
    </source>
</evidence>
<accession>A0A1G6M3N3</accession>
<dbReference type="Gene3D" id="3.50.50.60">
    <property type="entry name" value="FAD/NAD(P)-binding domain"/>
    <property type="match status" value="1"/>
</dbReference>
<feature type="domain" description="FAD dependent oxidoreductase" evidence="1">
    <location>
        <begin position="7"/>
        <end position="358"/>
    </location>
</feature>
<dbReference type="InterPro" id="IPR036188">
    <property type="entry name" value="FAD/NAD-bd_sf"/>
</dbReference>
<protein>
    <submittedName>
        <fullName evidence="2">Glycine/D-amino acid oxidase</fullName>
    </submittedName>
</protein>
<sequence>MSGERVDFAVVGGGIVGVLVAREISHRAPRASVALVERDAVGSGASRRSAGLHFPRGASERVRAMARYSETFYRRLVEVWPTQDRAGHLVHPLPIRPLPMAVVALAERTALLREHYLDSAALTEATDVPGLPGFLAPLPARTRLWRGRGCQYADVGALVRALTDALPDRVRIKEGVRVTTVEHGRTAGVRLRLGNGDELSAGHVVLAPGPWLTDPAWRELVAPLGARVKKVVALHLDGPPARDAPVVVFENEDAFLLPLRERGQWLFSYTCRQWDVDPDASPTGLSAHDLREAGAVLRRYAPRLAEAPAAGRVFCDAYSAGREPEIRDLGGDGRLLFAGAANGSGYRLGPAIAARVADELALPTAPRSDS</sequence>
<dbReference type="GO" id="GO:0005737">
    <property type="term" value="C:cytoplasm"/>
    <property type="evidence" value="ECO:0007669"/>
    <property type="project" value="TreeGrafter"/>
</dbReference>
<proteinExistence type="predicted"/>
<dbReference type="Gene3D" id="3.30.9.10">
    <property type="entry name" value="D-Amino Acid Oxidase, subunit A, domain 2"/>
    <property type="match status" value="1"/>
</dbReference>
<dbReference type="RefSeq" id="WP_055573080.1">
    <property type="nucleotide sequence ID" value="NZ_FMZK01000002.1"/>
</dbReference>
<dbReference type="SUPFAM" id="SSF51905">
    <property type="entry name" value="FAD/NAD(P)-binding domain"/>
    <property type="match status" value="1"/>
</dbReference>
<dbReference type="Pfam" id="PF01266">
    <property type="entry name" value="DAO"/>
    <property type="match status" value="1"/>
</dbReference>